<reference evidence="3" key="1">
    <citation type="submission" date="2023-07" db="EMBL/GenBank/DDBJ databases">
        <title>Genomic Encyclopedia of Type Strains, Phase IV (KMG-IV): sequencing the most valuable type-strain genomes for metagenomic binning, comparative biology and taxonomic classification.</title>
        <authorList>
            <person name="Goeker M."/>
        </authorList>
    </citation>
    <scope>NUCLEOTIDE SEQUENCE</scope>
    <source>
        <strain evidence="3">DSM 26174</strain>
    </source>
</reference>
<feature type="repeat" description="TPR" evidence="1">
    <location>
        <begin position="281"/>
        <end position="314"/>
    </location>
</feature>
<keyword evidence="1" id="KW-0802">TPR repeat</keyword>
<keyword evidence="4" id="KW-1185">Reference proteome</keyword>
<name>A0AAE3XJ76_9BACT</name>
<dbReference type="InterPro" id="IPR011990">
    <property type="entry name" value="TPR-like_helical_dom_sf"/>
</dbReference>
<evidence type="ECO:0000313" key="3">
    <source>
        <dbReference type="EMBL" id="MDR6237395.1"/>
    </source>
</evidence>
<protein>
    <submittedName>
        <fullName evidence="3">Tetratricopeptide (TPR) repeat protein</fullName>
    </submittedName>
</protein>
<dbReference type="InterPro" id="IPR019734">
    <property type="entry name" value="TPR_rpt"/>
</dbReference>
<dbReference type="RefSeq" id="WP_309936860.1">
    <property type="nucleotide sequence ID" value="NZ_AP025305.1"/>
</dbReference>
<evidence type="ECO:0000313" key="4">
    <source>
        <dbReference type="Proteomes" id="UP001185092"/>
    </source>
</evidence>
<feature type="chain" id="PRO_5041994614" evidence="2">
    <location>
        <begin position="22"/>
        <end position="438"/>
    </location>
</feature>
<sequence>MKKKLIMAAMIFLGFSPLANAQWNWPQGEEEAAKEKNVLYTDYVKQKDFASAEEPMEWLLEKAPNLNKSLYINGAKVYEGLSKKNKENKELRVQYADKAMALYDKRIEFFGQKENVLNRKALASYALYIRDKEKYQFVFNTMKEAFEVNGSKIYDQNLVAYMDISRRLKKHNPEALDDKSVFLIYEQVTSILEEKVKSLTKAGKDTKKLEAKWTKIDELLAGTVKVDCDMIQANLEPKYRENPSDLKMAKFLLKLCIVGKCMDLQVFLDAAAVVNEADPTYGLSKILALKHKQNKNYDEALKFYDQAIALTEDNVKKAEMSLEKASVYSKRGQLSKARSEAMSALQNDPTLKEAYSIIGNLYMNSYESCKKGVNKVEDRAVFIAAYDMYAKAGNSKGMNAAKSQFPSGEEIFTYNMNVGDPLTVGCWINKSVTVRKRD</sequence>
<dbReference type="Proteomes" id="UP001185092">
    <property type="component" value="Unassembled WGS sequence"/>
</dbReference>
<gene>
    <name evidence="3" type="ORF">HNQ88_000371</name>
</gene>
<dbReference type="AlphaFoldDB" id="A0AAE3XJ76"/>
<dbReference type="EMBL" id="JAVDQD010000001">
    <property type="protein sequence ID" value="MDR6237395.1"/>
    <property type="molecule type" value="Genomic_DNA"/>
</dbReference>
<evidence type="ECO:0000256" key="1">
    <source>
        <dbReference type="PROSITE-ProRule" id="PRU00339"/>
    </source>
</evidence>
<dbReference type="PROSITE" id="PS50005">
    <property type="entry name" value="TPR"/>
    <property type="match status" value="1"/>
</dbReference>
<dbReference type="SMART" id="SM00028">
    <property type="entry name" value="TPR"/>
    <property type="match status" value="2"/>
</dbReference>
<keyword evidence="2" id="KW-0732">Signal</keyword>
<evidence type="ECO:0000256" key="2">
    <source>
        <dbReference type="SAM" id="SignalP"/>
    </source>
</evidence>
<accession>A0AAE3XJ76</accession>
<feature type="signal peptide" evidence="2">
    <location>
        <begin position="1"/>
        <end position="21"/>
    </location>
</feature>
<dbReference type="SUPFAM" id="SSF48452">
    <property type="entry name" value="TPR-like"/>
    <property type="match status" value="1"/>
</dbReference>
<proteinExistence type="predicted"/>
<dbReference type="Gene3D" id="1.25.40.10">
    <property type="entry name" value="Tetratricopeptide repeat domain"/>
    <property type="match status" value="1"/>
</dbReference>
<comment type="caution">
    <text evidence="3">The sequence shown here is derived from an EMBL/GenBank/DDBJ whole genome shotgun (WGS) entry which is preliminary data.</text>
</comment>
<organism evidence="3 4">
    <name type="scientific">Aureibacter tunicatorum</name>
    <dbReference type="NCBI Taxonomy" id="866807"/>
    <lineage>
        <taxon>Bacteria</taxon>
        <taxon>Pseudomonadati</taxon>
        <taxon>Bacteroidota</taxon>
        <taxon>Cytophagia</taxon>
        <taxon>Cytophagales</taxon>
        <taxon>Persicobacteraceae</taxon>
        <taxon>Aureibacter</taxon>
    </lineage>
</organism>